<evidence type="ECO:0000256" key="1">
    <source>
        <dbReference type="SAM" id="Phobius"/>
    </source>
</evidence>
<dbReference type="InterPro" id="IPR026265">
    <property type="entry name" value="LptC"/>
</dbReference>
<protein>
    <recommendedName>
        <fullName evidence="4">LPS export ABC transporter periplasmic protein LptC</fullName>
    </recommendedName>
</protein>
<sequence length="229" mass="26214">MQKGVGRLLRQGWDRITIYLPMLLMLLLALGTYWLMRSSSLFSSPRVEKEVRRDPDYEMKRFSVKTFDQEGRLKSEIYGDQGWHYPYNDMLEISSVQMRSYNIERGYFTVATATRAITTSKATEVELIGKAHVLRPAVVDKQGRALPSVSFKSEYLHAFLEEERVLSNVPVVLMHGESRIEAQSLNFTNYDQVIELRGRVRGILLPRGAVSDIQVLPSSSAESIQRPLQ</sequence>
<dbReference type="Pfam" id="PF06835">
    <property type="entry name" value="LptC"/>
    <property type="match status" value="1"/>
</dbReference>
<dbReference type="GO" id="GO:0005886">
    <property type="term" value="C:plasma membrane"/>
    <property type="evidence" value="ECO:0007669"/>
    <property type="project" value="InterPro"/>
</dbReference>
<keyword evidence="1" id="KW-0812">Transmembrane</keyword>
<keyword evidence="1" id="KW-1133">Transmembrane helix</keyword>
<organism evidence="2 3">
    <name type="scientific">Hylemonella gracilis ATCC 19624</name>
    <dbReference type="NCBI Taxonomy" id="887062"/>
    <lineage>
        <taxon>Bacteria</taxon>
        <taxon>Pseudomonadati</taxon>
        <taxon>Pseudomonadota</taxon>
        <taxon>Betaproteobacteria</taxon>
        <taxon>Burkholderiales</taxon>
        <taxon>Comamonadaceae</taxon>
        <taxon>Hylemonella</taxon>
    </lineage>
</organism>
<evidence type="ECO:0000313" key="2">
    <source>
        <dbReference type="EMBL" id="EGI75720.1"/>
    </source>
</evidence>
<dbReference type="AlphaFoldDB" id="F3KWT3"/>
<evidence type="ECO:0008006" key="4">
    <source>
        <dbReference type="Google" id="ProtNLM"/>
    </source>
</evidence>
<comment type="caution">
    <text evidence="2">The sequence shown here is derived from an EMBL/GenBank/DDBJ whole genome shotgun (WGS) entry which is preliminary data.</text>
</comment>
<dbReference type="eggNOG" id="COG3117">
    <property type="taxonomic scope" value="Bacteria"/>
</dbReference>
<dbReference type="NCBIfam" id="TIGR04409">
    <property type="entry name" value="LptC_YrbK"/>
    <property type="match status" value="1"/>
</dbReference>
<dbReference type="Proteomes" id="UP000016368">
    <property type="component" value="Unassembled WGS sequence"/>
</dbReference>
<evidence type="ECO:0000313" key="3">
    <source>
        <dbReference type="Proteomes" id="UP000016368"/>
    </source>
</evidence>
<accession>F3KWT3</accession>
<dbReference type="STRING" id="887062.HGR_14609"/>
<keyword evidence="3" id="KW-1185">Reference proteome</keyword>
<name>F3KWT3_9BURK</name>
<dbReference type="Gene3D" id="2.60.450.10">
    <property type="entry name" value="Lipopolysaccharide (LPS) transport protein A like domain"/>
    <property type="match status" value="1"/>
</dbReference>
<keyword evidence="1" id="KW-0472">Membrane</keyword>
<dbReference type="GO" id="GO:0015221">
    <property type="term" value="F:lipopolysaccharide transmembrane transporter activity"/>
    <property type="evidence" value="ECO:0007669"/>
    <property type="project" value="InterPro"/>
</dbReference>
<proteinExistence type="predicted"/>
<dbReference type="InterPro" id="IPR010664">
    <property type="entry name" value="LipoPS_assembly_LptC-rel"/>
</dbReference>
<dbReference type="RefSeq" id="WP_006299034.1">
    <property type="nucleotide sequence ID" value="NZ_AEGR01000093.1"/>
</dbReference>
<dbReference type="EMBL" id="AEGR01000093">
    <property type="protein sequence ID" value="EGI75720.1"/>
    <property type="molecule type" value="Genomic_DNA"/>
</dbReference>
<reference evidence="2 3" key="1">
    <citation type="journal article" date="2011" name="EMBO J.">
        <title>Structural diversity of bacterial flagellar motors.</title>
        <authorList>
            <person name="Chen S."/>
            <person name="Beeby M."/>
            <person name="Murphy G.E."/>
            <person name="Leadbetter J.R."/>
            <person name="Hendrixson D.R."/>
            <person name="Briegel A."/>
            <person name="Li Z."/>
            <person name="Shi J."/>
            <person name="Tocheva E.I."/>
            <person name="Muller A."/>
            <person name="Dobro M.J."/>
            <person name="Jensen G.J."/>
        </authorList>
    </citation>
    <scope>NUCLEOTIDE SEQUENCE [LARGE SCALE GENOMIC DNA]</scope>
    <source>
        <strain evidence="2 3">ATCC 19624</strain>
    </source>
</reference>
<feature type="transmembrane region" description="Helical" evidence="1">
    <location>
        <begin position="16"/>
        <end position="36"/>
    </location>
</feature>
<gene>
    <name evidence="2" type="ORF">HGR_14609</name>
</gene>
<dbReference type="OrthoDB" id="5298112at2"/>